<dbReference type="InterPro" id="IPR007235">
    <property type="entry name" value="Glyco_trans_28_C"/>
</dbReference>
<evidence type="ECO:0000256" key="2">
    <source>
        <dbReference type="PIRSR" id="PIRSR620023-2"/>
    </source>
</evidence>
<protein>
    <submittedName>
        <fullName evidence="4">UDP-2,4-diacetamido-2,4, 6-trideoxy-beta-L-altropyranose hydrolase</fullName>
        <ecNumber evidence="4">3.6.1.57</ecNumber>
    </submittedName>
</protein>
<evidence type="ECO:0000313" key="4">
    <source>
        <dbReference type="EMBL" id="MDG9787046.1"/>
    </source>
</evidence>
<feature type="binding site" evidence="2">
    <location>
        <position position="174"/>
    </location>
    <ligand>
        <name>substrate</name>
    </ligand>
</feature>
<keyword evidence="4" id="KW-0378">Hydrolase</keyword>
<dbReference type="Proteomes" id="UP001157887">
    <property type="component" value="Unassembled WGS sequence"/>
</dbReference>
<dbReference type="AlphaFoldDB" id="A0AAW6RRP3"/>
<dbReference type="GO" id="GO:0016787">
    <property type="term" value="F:hydrolase activity"/>
    <property type="evidence" value="ECO:0007669"/>
    <property type="project" value="UniProtKB-KW"/>
</dbReference>
<dbReference type="RefSeq" id="WP_279661806.1">
    <property type="nucleotide sequence ID" value="NZ_JAOECG010000008.1"/>
</dbReference>
<dbReference type="Gene3D" id="3.40.50.11190">
    <property type="match status" value="1"/>
</dbReference>
<evidence type="ECO:0000259" key="3">
    <source>
        <dbReference type="Pfam" id="PF04101"/>
    </source>
</evidence>
<proteinExistence type="predicted"/>
<name>A0AAW6RRP3_ACIJO</name>
<dbReference type="SUPFAM" id="SSF53756">
    <property type="entry name" value="UDP-Glycosyltransferase/glycogen phosphorylase"/>
    <property type="match status" value="1"/>
</dbReference>
<evidence type="ECO:0000313" key="5">
    <source>
        <dbReference type="Proteomes" id="UP001157887"/>
    </source>
</evidence>
<dbReference type="NCBIfam" id="TIGR03590">
    <property type="entry name" value="PseG"/>
    <property type="match status" value="1"/>
</dbReference>
<feature type="binding site" evidence="2">
    <location>
        <position position="283"/>
    </location>
    <ligand>
        <name>substrate</name>
    </ligand>
</feature>
<organism evidence="4 5">
    <name type="scientific">Acinetobacter johnsonii</name>
    <dbReference type="NCBI Taxonomy" id="40214"/>
    <lineage>
        <taxon>Bacteria</taxon>
        <taxon>Pseudomonadati</taxon>
        <taxon>Pseudomonadota</taxon>
        <taxon>Gammaproteobacteria</taxon>
        <taxon>Moraxellales</taxon>
        <taxon>Moraxellaceae</taxon>
        <taxon>Acinetobacter</taxon>
    </lineage>
</organism>
<gene>
    <name evidence="4" type="primary">pseG</name>
    <name evidence="4" type="ORF">N7566_08610</name>
</gene>
<comment type="caution">
    <text evidence="4">The sequence shown here is derived from an EMBL/GenBank/DDBJ whole genome shotgun (WGS) entry which is preliminary data.</text>
</comment>
<feature type="active site" description="Proton acceptor" evidence="1">
    <location>
        <position position="17"/>
    </location>
</feature>
<dbReference type="Gene3D" id="3.40.50.2000">
    <property type="entry name" value="Glycogen Phosphorylase B"/>
    <property type="match status" value="1"/>
</dbReference>
<dbReference type="PANTHER" id="PTHR21015">
    <property type="entry name" value="UDP-N-ACETYLGLUCOSAMINE--N-ACETYLMURAMYL-(PENTAPEPTIDE) PYROPHOSPHORYL-UNDECAPRENOL N-ACETYLGLUCOSAMINE TRANSFERASE 1"/>
    <property type="match status" value="1"/>
</dbReference>
<dbReference type="GO" id="GO:0016758">
    <property type="term" value="F:hexosyltransferase activity"/>
    <property type="evidence" value="ECO:0007669"/>
    <property type="project" value="InterPro"/>
</dbReference>
<feature type="domain" description="Glycosyl transferase family 28 C-terminal" evidence="3">
    <location>
        <begin position="205"/>
        <end position="347"/>
    </location>
</feature>
<reference evidence="4" key="1">
    <citation type="submission" date="2022-09" db="EMBL/GenBank/DDBJ databases">
        <title>Intensive care unit water sources are persistently colonized with multi-drug resistant bacteria and are the site of extensive horizontal gene transfer of antibiotic resistance genes.</title>
        <authorList>
            <person name="Diorio-Toth L."/>
        </authorList>
    </citation>
    <scope>NUCLEOTIDE SEQUENCE</scope>
    <source>
        <strain evidence="4">GD04065</strain>
    </source>
</reference>
<dbReference type="InterPro" id="IPR020023">
    <property type="entry name" value="PseG"/>
</dbReference>
<dbReference type="EMBL" id="JAOECG010000008">
    <property type="protein sequence ID" value="MDG9787046.1"/>
    <property type="molecule type" value="Genomic_DNA"/>
</dbReference>
<dbReference type="PANTHER" id="PTHR21015:SF22">
    <property type="entry name" value="GLYCOSYLTRANSFERASE"/>
    <property type="match status" value="1"/>
</dbReference>
<dbReference type="EC" id="3.6.1.57" evidence="4"/>
<evidence type="ECO:0000256" key="1">
    <source>
        <dbReference type="PIRSR" id="PIRSR620023-1"/>
    </source>
</evidence>
<dbReference type="Pfam" id="PF04101">
    <property type="entry name" value="Glyco_tran_28_C"/>
    <property type="match status" value="1"/>
</dbReference>
<sequence length="365" mass="41266">MIFAIRADASIEIGSGHIIRCLSIADQLKAKGHQCFFISRNHDGNLVDFVTQRGYQTFILENDQENTELLLNTEYQKWLGVSEVYDAEQTLSLITAQYQKIDWVIVDHYGLSTKWETSLKKIAKHILVIDDLANREHDADIILDCGLINSEDDYNVLNKSQAKVLLGPKYALLRPEFTEFRQKINLNKIEESTQKLKLLINLGGVDKDNLTTQILEVFENTVLSYEIELTVIMGLNSPWKECVIDKTKQLNYPAQVLVNVSNMAELMISHDFAIGAAGSTAWERCCLGLPTIMICMAENQKMIAKGLHDLGATISLDQTEIKTKLSIVLQEIKPAQLRQMQRKSMQITEGLGVNLLINEILRKSL</sequence>
<accession>A0AAW6RRP3</accession>